<dbReference type="AlphaFoldDB" id="A0A0J6YNB0"/>
<reference evidence="3" key="1">
    <citation type="journal article" date="2010" name="Genome Res.">
        <title>Population genomic sequencing of Coccidioides fungi reveals recent hybridization and transposon control.</title>
        <authorList>
            <person name="Neafsey D.E."/>
            <person name="Barker B.M."/>
            <person name="Sharpton T.J."/>
            <person name="Stajich J.E."/>
            <person name="Park D.J."/>
            <person name="Whiston E."/>
            <person name="Hung C.-Y."/>
            <person name="McMahan C."/>
            <person name="White J."/>
            <person name="Sykes S."/>
            <person name="Heiman D."/>
            <person name="Young S."/>
            <person name="Zeng Q."/>
            <person name="Abouelleil A."/>
            <person name="Aftuck L."/>
            <person name="Bessette D."/>
            <person name="Brown A."/>
            <person name="FitzGerald M."/>
            <person name="Lui A."/>
            <person name="Macdonald J.P."/>
            <person name="Priest M."/>
            <person name="Orbach M.J."/>
            <person name="Galgiani J.N."/>
            <person name="Kirkland T.N."/>
            <person name="Cole G.T."/>
            <person name="Birren B.W."/>
            <person name="Henn M.R."/>
            <person name="Taylor J.W."/>
            <person name="Rounsley S.D."/>
        </authorList>
    </citation>
    <scope>NUCLEOTIDE SEQUENCE [LARGE SCALE GENOMIC DNA]</scope>
    <source>
        <strain evidence="3">RMSCC 2394</strain>
    </source>
</reference>
<feature type="region of interest" description="Disordered" evidence="1">
    <location>
        <begin position="1"/>
        <end position="25"/>
    </location>
</feature>
<name>A0A0J6YNB0_COCIT</name>
<organism evidence="2 3">
    <name type="scientific">Coccidioides immitis RMSCC 2394</name>
    <dbReference type="NCBI Taxonomy" id="404692"/>
    <lineage>
        <taxon>Eukaryota</taxon>
        <taxon>Fungi</taxon>
        <taxon>Dikarya</taxon>
        <taxon>Ascomycota</taxon>
        <taxon>Pezizomycotina</taxon>
        <taxon>Eurotiomycetes</taxon>
        <taxon>Eurotiomycetidae</taxon>
        <taxon>Onygenales</taxon>
        <taxon>Onygenaceae</taxon>
        <taxon>Coccidioides</taxon>
    </lineage>
</organism>
<evidence type="ECO:0000313" key="3">
    <source>
        <dbReference type="Proteomes" id="UP000054565"/>
    </source>
</evidence>
<evidence type="ECO:0000313" key="2">
    <source>
        <dbReference type="EMBL" id="KMP10151.1"/>
    </source>
</evidence>
<protein>
    <submittedName>
        <fullName evidence="2">Uncharacterized protein</fullName>
    </submittedName>
</protein>
<proteinExistence type="predicted"/>
<dbReference type="EMBL" id="DS028100">
    <property type="protein sequence ID" value="KMP10151.1"/>
    <property type="molecule type" value="Genomic_DNA"/>
</dbReference>
<sequence>MDVGEDGEDSVLPGTRTFERQDKKYNPPHRFNAILMIRFLSNQIPQGNASRGGSVV</sequence>
<dbReference type="Proteomes" id="UP000054565">
    <property type="component" value="Unassembled WGS sequence"/>
</dbReference>
<gene>
    <name evidence="2" type="ORF">CIRG_09384</name>
</gene>
<accession>A0A0J6YNB0</accession>
<evidence type="ECO:0000256" key="1">
    <source>
        <dbReference type="SAM" id="MobiDB-lite"/>
    </source>
</evidence>